<evidence type="ECO:0000256" key="1">
    <source>
        <dbReference type="SAM" id="SignalP"/>
    </source>
</evidence>
<reference evidence="3" key="1">
    <citation type="journal article" date="2019" name="Int. J. Syst. Evol. Microbiol.">
        <title>The Global Catalogue of Microorganisms (GCM) 10K type strain sequencing project: providing services to taxonomists for standard genome sequencing and annotation.</title>
        <authorList>
            <consortium name="The Broad Institute Genomics Platform"/>
            <consortium name="The Broad Institute Genome Sequencing Center for Infectious Disease"/>
            <person name="Wu L."/>
            <person name="Ma J."/>
        </authorList>
    </citation>
    <scope>NUCLEOTIDE SEQUENCE [LARGE SCALE GENOMIC DNA]</scope>
    <source>
        <strain evidence="3">CCUG 60214</strain>
    </source>
</reference>
<dbReference type="Proteomes" id="UP001597168">
    <property type="component" value="Unassembled WGS sequence"/>
</dbReference>
<dbReference type="RefSeq" id="WP_380721943.1">
    <property type="nucleotide sequence ID" value="NZ_JBHTLK010000027.1"/>
</dbReference>
<comment type="caution">
    <text evidence="2">The sequence shown here is derived from an EMBL/GenBank/DDBJ whole genome shotgun (WGS) entry which is preliminary data.</text>
</comment>
<sequence length="106" mass="11247">MLKKAAAVTAIAASFMLAGAPAFATTGDESDHYHDPHGWVWASQETEQDENEEQLGLVNLNDSQLLSNINVCHVDVNVIAVPILSGNDEGDCTNVIANEDGPAIDD</sequence>
<feature type="chain" id="PRO_5046479493" description="Secreted protein" evidence="1">
    <location>
        <begin position="25"/>
        <end position="106"/>
    </location>
</feature>
<keyword evidence="1" id="KW-0732">Signal</keyword>
<dbReference type="EMBL" id="JBHTLK010000027">
    <property type="protein sequence ID" value="MFD1147112.1"/>
    <property type="molecule type" value="Genomic_DNA"/>
</dbReference>
<evidence type="ECO:0000313" key="2">
    <source>
        <dbReference type="EMBL" id="MFD1147112.1"/>
    </source>
</evidence>
<evidence type="ECO:0008006" key="4">
    <source>
        <dbReference type="Google" id="ProtNLM"/>
    </source>
</evidence>
<evidence type="ECO:0000313" key="3">
    <source>
        <dbReference type="Proteomes" id="UP001597168"/>
    </source>
</evidence>
<protein>
    <recommendedName>
        <fullName evidence="4">Secreted protein</fullName>
    </recommendedName>
</protein>
<gene>
    <name evidence="2" type="ORF">ACFQ3T_08240</name>
</gene>
<organism evidence="2 3">
    <name type="scientific">Saccharothrix hoggarensis</name>
    <dbReference type="NCBI Taxonomy" id="913853"/>
    <lineage>
        <taxon>Bacteria</taxon>
        <taxon>Bacillati</taxon>
        <taxon>Actinomycetota</taxon>
        <taxon>Actinomycetes</taxon>
        <taxon>Pseudonocardiales</taxon>
        <taxon>Pseudonocardiaceae</taxon>
        <taxon>Saccharothrix</taxon>
    </lineage>
</organism>
<accession>A0ABW3QQN9</accession>
<name>A0ABW3QQN9_9PSEU</name>
<proteinExistence type="predicted"/>
<keyword evidence="3" id="KW-1185">Reference proteome</keyword>
<feature type="signal peptide" evidence="1">
    <location>
        <begin position="1"/>
        <end position="24"/>
    </location>
</feature>